<keyword evidence="9" id="KW-1185">Reference proteome</keyword>
<dbReference type="EMBL" id="QNRI01000007">
    <property type="protein sequence ID" value="RBO97177.1"/>
    <property type="molecule type" value="Genomic_DNA"/>
</dbReference>
<name>A0A366E4D3_9BACI</name>
<evidence type="ECO:0000256" key="7">
    <source>
        <dbReference type="SAM" id="Phobius"/>
    </source>
</evidence>
<evidence type="ECO:0000313" key="9">
    <source>
        <dbReference type="Proteomes" id="UP000252254"/>
    </source>
</evidence>
<dbReference type="OrthoDB" id="9768885at2"/>
<evidence type="ECO:0000256" key="1">
    <source>
        <dbReference type="ARBA" id="ARBA00004651"/>
    </source>
</evidence>
<dbReference type="RefSeq" id="WP_079708921.1">
    <property type="nucleotide sequence ID" value="NZ_BAABQN010000007.1"/>
</dbReference>
<feature type="transmembrane region" description="Helical" evidence="7">
    <location>
        <begin position="12"/>
        <end position="33"/>
    </location>
</feature>
<dbReference type="PANTHER" id="PTHR42865">
    <property type="entry name" value="PROTON/GLUTAMATE-ASPARTATE SYMPORTER"/>
    <property type="match status" value="1"/>
</dbReference>
<feature type="transmembrane region" description="Helical" evidence="7">
    <location>
        <begin position="143"/>
        <end position="162"/>
    </location>
</feature>
<reference evidence="8 9" key="1">
    <citation type="submission" date="2018-06" db="EMBL/GenBank/DDBJ databases">
        <title>Genomic Encyclopedia of Type Strains, Phase IV (KMG-IV): sequencing the most valuable type-strain genomes for metagenomic binning, comparative biology and taxonomic classification.</title>
        <authorList>
            <person name="Goeker M."/>
        </authorList>
    </citation>
    <scope>NUCLEOTIDE SEQUENCE [LARGE SCALE GENOMIC DNA]</scope>
    <source>
        <strain evidence="8 9">DSM 15140</strain>
    </source>
</reference>
<comment type="caution">
    <text evidence="8">The sequence shown here is derived from an EMBL/GenBank/DDBJ whole genome shotgun (WGS) entry which is preliminary data.</text>
</comment>
<dbReference type="STRING" id="200904.GCA_900168775_00993"/>
<feature type="transmembrane region" description="Helical" evidence="7">
    <location>
        <begin position="352"/>
        <end position="374"/>
    </location>
</feature>
<feature type="transmembrane region" description="Helical" evidence="7">
    <location>
        <begin position="247"/>
        <end position="268"/>
    </location>
</feature>
<protein>
    <submittedName>
        <fullName evidence="8">Na+/H+-dicarboxylate symporter</fullName>
    </submittedName>
</protein>
<keyword evidence="3" id="KW-1003">Cell membrane</keyword>
<dbReference type="Gene3D" id="1.10.3860.10">
    <property type="entry name" value="Sodium:dicarboxylate symporter"/>
    <property type="match status" value="1"/>
</dbReference>
<dbReference type="Proteomes" id="UP000252254">
    <property type="component" value="Unassembled WGS sequence"/>
</dbReference>
<evidence type="ECO:0000256" key="4">
    <source>
        <dbReference type="ARBA" id="ARBA00022692"/>
    </source>
</evidence>
<proteinExistence type="predicted"/>
<keyword evidence="4 7" id="KW-0812">Transmembrane</keyword>
<dbReference type="InterPro" id="IPR036458">
    <property type="entry name" value="Na:dicarbo_symporter_sf"/>
</dbReference>
<organism evidence="8 9">
    <name type="scientific">Paraliobacillus ryukyuensis</name>
    <dbReference type="NCBI Taxonomy" id="200904"/>
    <lineage>
        <taxon>Bacteria</taxon>
        <taxon>Bacillati</taxon>
        <taxon>Bacillota</taxon>
        <taxon>Bacilli</taxon>
        <taxon>Bacillales</taxon>
        <taxon>Bacillaceae</taxon>
        <taxon>Paraliobacillus</taxon>
    </lineage>
</organism>
<feature type="transmembrane region" description="Helical" evidence="7">
    <location>
        <begin position="215"/>
        <end position="235"/>
    </location>
</feature>
<dbReference type="AlphaFoldDB" id="A0A366E4D3"/>
<feature type="transmembrane region" description="Helical" evidence="7">
    <location>
        <begin position="288"/>
        <end position="313"/>
    </location>
</feature>
<evidence type="ECO:0000256" key="2">
    <source>
        <dbReference type="ARBA" id="ARBA00022448"/>
    </source>
</evidence>
<dbReference type="GO" id="GO:0015293">
    <property type="term" value="F:symporter activity"/>
    <property type="evidence" value="ECO:0007669"/>
    <property type="project" value="UniProtKB-KW"/>
</dbReference>
<evidence type="ECO:0000256" key="5">
    <source>
        <dbReference type="ARBA" id="ARBA00022989"/>
    </source>
</evidence>
<comment type="subcellular location">
    <subcellularLocation>
        <location evidence="1">Cell membrane</location>
        <topology evidence="1">Multi-pass membrane protein</topology>
    </subcellularLocation>
</comment>
<sequence length="407" mass="43888">MKLLKLSMTTQIMIAVILGILFGVLFDGELTSIKLVGDIFLRLIQMSIILLVMGQIIEAVGGLNSKELGRRGLKTISIFFGSSLLAALFGLMMGYWLQPGSGGHLDQLTEGVEIDPDSIGTASDVILNFFPKNVLQSMAEGDIAQIIIFSVLFGIAMSLVRVDSGGEKVLGFIKEFNQIILKLVLMIMKLAPIGIFALIAGTIGELGLRVITPLLKYLGVYGLATVIYLLLFTLFISIRCQINLPKLISGMVQMSVIALATTSSAITLPTAMKDAKEKLGISEKVSKFVLPLGMTLNSNGAAMHMAVTVITIAQIYGAEYTMVQYLFIAMLSTLVSLSNAVVPGAGLVSMTIIIPQMGLPLESIAIFAGVEWFVGMLRTILNVDSDVYTALLIAKSENEIDYSVYKR</sequence>
<feature type="transmembrane region" description="Helical" evidence="7">
    <location>
        <begin position="183"/>
        <end position="203"/>
    </location>
</feature>
<dbReference type="PANTHER" id="PTHR42865:SF7">
    <property type="entry name" value="PROTON_GLUTAMATE-ASPARTATE SYMPORTER"/>
    <property type="match status" value="1"/>
</dbReference>
<feature type="transmembrane region" description="Helical" evidence="7">
    <location>
        <begin position="75"/>
        <end position="97"/>
    </location>
</feature>
<keyword evidence="6 7" id="KW-0472">Membrane</keyword>
<dbReference type="PRINTS" id="PR00173">
    <property type="entry name" value="EDTRNSPORT"/>
</dbReference>
<dbReference type="GO" id="GO:0005886">
    <property type="term" value="C:plasma membrane"/>
    <property type="evidence" value="ECO:0007669"/>
    <property type="project" value="UniProtKB-SubCell"/>
</dbReference>
<keyword evidence="2" id="KW-0813">Transport</keyword>
<dbReference type="Pfam" id="PF00375">
    <property type="entry name" value="SDF"/>
    <property type="match status" value="1"/>
</dbReference>
<dbReference type="SUPFAM" id="SSF118215">
    <property type="entry name" value="Proton glutamate symport protein"/>
    <property type="match status" value="1"/>
</dbReference>
<feature type="transmembrane region" description="Helical" evidence="7">
    <location>
        <begin position="39"/>
        <end position="63"/>
    </location>
</feature>
<accession>A0A366E4D3</accession>
<dbReference type="InterPro" id="IPR001991">
    <property type="entry name" value="Na-dicarboxylate_symporter"/>
</dbReference>
<keyword evidence="5 7" id="KW-1133">Transmembrane helix</keyword>
<gene>
    <name evidence="8" type="ORF">DES48_10796</name>
</gene>
<evidence type="ECO:0000313" key="8">
    <source>
        <dbReference type="EMBL" id="RBO97177.1"/>
    </source>
</evidence>
<evidence type="ECO:0000256" key="3">
    <source>
        <dbReference type="ARBA" id="ARBA00022475"/>
    </source>
</evidence>
<evidence type="ECO:0000256" key="6">
    <source>
        <dbReference type="ARBA" id="ARBA00023136"/>
    </source>
</evidence>
<feature type="transmembrane region" description="Helical" evidence="7">
    <location>
        <begin position="325"/>
        <end position="346"/>
    </location>
</feature>